<evidence type="ECO:0000313" key="3">
    <source>
        <dbReference type="EMBL" id="CAF3722872.1"/>
    </source>
</evidence>
<evidence type="ECO:0000313" key="2">
    <source>
        <dbReference type="EMBL" id="CAF0946748.1"/>
    </source>
</evidence>
<accession>A0A814CZE9</accession>
<name>A0A814CZE9_9BILA</name>
<dbReference type="EMBL" id="CAJOBC010002238">
    <property type="protein sequence ID" value="CAF3722872.1"/>
    <property type="molecule type" value="Genomic_DNA"/>
</dbReference>
<sequence length="128" mass="14664">MFRTDQYLSVSQVQNQMKTIVNKRNRISTVQDPKAVTAAATTSRTNLSRKRGDRGSLHQIPKKISATTTMTPSNRPHRSRISKPIYKFDTSDSNDSDSDTSEVDEEDLRAVEQLKQLHLLNKQTYRQQ</sequence>
<protein>
    <submittedName>
        <fullName evidence="2">Uncharacterized protein</fullName>
    </submittedName>
</protein>
<evidence type="ECO:0000313" key="4">
    <source>
        <dbReference type="Proteomes" id="UP000663829"/>
    </source>
</evidence>
<comment type="caution">
    <text evidence="2">The sequence shown here is derived from an EMBL/GenBank/DDBJ whole genome shotgun (WGS) entry which is preliminary data.</text>
</comment>
<gene>
    <name evidence="2" type="ORF">GPM918_LOCUS11015</name>
    <name evidence="3" type="ORF">SRO942_LOCUS11016</name>
</gene>
<feature type="compositionally biased region" description="Acidic residues" evidence="1">
    <location>
        <begin position="92"/>
        <end position="107"/>
    </location>
</feature>
<dbReference type="AlphaFoldDB" id="A0A814CZE9"/>
<organism evidence="2 4">
    <name type="scientific">Didymodactylos carnosus</name>
    <dbReference type="NCBI Taxonomy" id="1234261"/>
    <lineage>
        <taxon>Eukaryota</taxon>
        <taxon>Metazoa</taxon>
        <taxon>Spiralia</taxon>
        <taxon>Gnathifera</taxon>
        <taxon>Rotifera</taxon>
        <taxon>Eurotatoria</taxon>
        <taxon>Bdelloidea</taxon>
        <taxon>Philodinida</taxon>
        <taxon>Philodinidae</taxon>
        <taxon>Didymodactylos</taxon>
    </lineage>
</organism>
<keyword evidence="4" id="KW-1185">Reference proteome</keyword>
<dbReference type="Proteomes" id="UP000681722">
    <property type="component" value="Unassembled WGS sequence"/>
</dbReference>
<feature type="region of interest" description="Disordered" evidence="1">
    <location>
        <begin position="32"/>
        <end position="108"/>
    </location>
</feature>
<feature type="compositionally biased region" description="Polar residues" evidence="1">
    <location>
        <begin position="65"/>
        <end position="74"/>
    </location>
</feature>
<dbReference type="Proteomes" id="UP000663829">
    <property type="component" value="Unassembled WGS sequence"/>
</dbReference>
<proteinExistence type="predicted"/>
<reference evidence="2" key="1">
    <citation type="submission" date="2021-02" db="EMBL/GenBank/DDBJ databases">
        <authorList>
            <person name="Nowell W R."/>
        </authorList>
    </citation>
    <scope>NUCLEOTIDE SEQUENCE</scope>
</reference>
<dbReference type="EMBL" id="CAJNOQ010002238">
    <property type="protein sequence ID" value="CAF0946748.1"/>
    <property type="molecule type" value="Genomic_DNA"/>
</dbReference>
<evidence type="ECO:0000256" key="1">
    <source>
        <dbReference type="SAM" id="MobiDB-lite"/>
    </source>
</evidence>